<dbReference type="EMBL" id="CAJNJA010102763">
    <property type="protein sequence ID" value="CAE7944987.1"/>
    <property type="molecule type" value="Genomic_DNA"/>
</dbReference>
<dbReference type="GO" id="GO:0045116">
    <property type="term" value="P:protein neddylation"/>
    <property type="evidence" value="ECO:0007669"/>
    <property type="project" value="TreeGrafter"/>
</dbReference>
<dbReference type="GO" id="GO:0097602">
    <property type="term" value="F:cullin family protein binding"/>
    <property type="evidence" value="ECO:0007669"/>
    <property type="project" value="TreeGrafter"/>
</dbReference>
<dbReference type="GO" id="GO:0031624">
    <property type="term" value="F:ubiquitin conjugating enzyme binding"/>
    <property type="evidence" value="ECO:0007669"/>
    <property type="project" value="TreeGrafter"/>
</dbReference>
<proteinExistence type="predicted"/>
<dbReference type="SMART" id="SM00060">
    <property type="entry name" value="FN3"/>
    <property type="match status" value="1"/>
</dbReference>
<dbReference type="Pfam" id="PF03556">
    <property type="entry name" value="Cullin_binding"/>
    <property type="match status" value="1"/>
</dbReference>
<evidence type="ECO:0000259" key="2">
    <source>
        <dbReference type="PROSITE" id="PS50853"/>
    </source>
</evidence>
<comment type="function">
    <text evidence="1">Neddylation of cullins play an essential role in the regulation of SCF-type complexes activity.</text>
</comment>
<evidence type="ECO:0000256" key="1">
    <source>
        <dbReference type="RuleBase" id="RU410713"/>
    </source>
</evidence>
<dbReference type="InterPro" id="IPR013783">
    <property type="entry name" value="Ig-like_fold"/>
</dbReference>
<evidence type="ECO:0000259" key="3">
    <source>
        <dbReference type="PROSITE" id="PS51229"/>
    </source>
</evidence>
<dbReference type="Gene3D" id="1.10.238.10">
    <property type="entry name" value="EF-hand"/>
    <property type="match status" value="1"/>
</dbReference>
<dbReference type="PROSITE" id="PS50853">
    <property type="entry name" value="FN3"/>
    <property type="match status" value="1"/>
</dbReference>
<dbReference type="InterPro" id="IPR005176">
    <property type="entry name" value="PONY_dom"/>
</dbReference>
<feature type="domain" description="DCUN1" evidence="3">
    <location>
        <begin position="446"/>
        <end position="639"/>
    </location>
</feature>
<protein>
    <recommendedName>
        <fullName evidence="1">Defective in cullin neddylation protein</fullName>
    </recommendedName>
</protein>
<gene>
    <name evidence="4" type="primary">DCUN1D2</name>
    <name evidence="4" type="ORF">SNEC2469_LOCUS35464</name>
</gene>
<name>A0A813CRG5_9DINO</name>
<feature type="domain" description="Fibronectin type-III" evidence="2">
    <location>
        <begin position="167"/>
        <end position="279"/>
    </location>
</feature>
<evidence type="ECO:0000313" key="4">
    <source>
        <dbReference type="EMBL" id="CAE7944987.1"/>
    </source>
</evidence>
<dbReference type="Pfam" id="PF00041">
    <property type="entry name" value="fn3"/>
    <property type="match status" value="1"/>
</dbReference>
<comment type="caution">
    <text evidence="4">The sequence shown here is derived from an EMBL/GenBank/DDBJ whole genome shotgun (WGS) entry which is preliminary data.</text>
</comment>
<reference evidence="4" key="1">
    <citation type="submission" date="2021-02" db="EMBL/GenBank/DDBJ databases">
        <authorList>
            <person name="Dougan E. K."/>
            <person name="Rhodes N."/>
            <person name="Thang M."/>
            <person name="Chan C."/>
        </authorList>
    </citation>
    <scope>NUCLEOTIDE SEQUENCE</scope>
</reference>
<dbReference type="CDD" id="cd00063">
    <property type="entry name" value="FN3"/>
    <property type="match status" value="1"/>
</dbReference>
<dbReference type="Gene3D" id="2.60.40.10">
    <property type="entry name" value="Immunoglobulins"/>
    <property type="match status" value="1"/>
</dbReference>
<dbReference type="SUPFAM" id="SSF49265">
    <property type="entry name" value="Fibronectin type III"/>
    <property type="match status" value="1"/>
</dbReference>
<dbReference type="InterPro" id="IPR003961">
    <property type="entry name" value="FN3_dom"/>
</dbReference>
<dbReference type="InterPro" id="IPR036116">
    <property type="entry name" value="FN3_sf"/>
</dbReference>
<dbReference type="GO" id="GO:0000151">
    <property type="term" value="C:ubiquitin ligase complex"/>
    <property type="evidence" value="ECO:0007669"/>
    <property type="project" value="TreeGrafter"/>
</dbReference>
<dbReference type="OrthoDB" id="309581at2759"/>
<dbReference type="GO" id="GO:0032182">
    <property type="term" value="F:ubiquitin-like protein binding"/>
    <property type="evidence" value="ECO:0007669"/>
    <property type="project" value="TreeGrafter"/>
</dbReference>
<dbReference type="PANTHER" id="PTHR12281">
    <property type="entry name" value="RP42 RELATED"/>
    <property type="match status" value="1"/>
</dbReference>
<dbReference type="Proteomes" id="UP000601435">
    <property type="component" value="Unassembled WGS sequence"/>
</dbReference>
<dbReference type="PANTHER" id="PTHR12281:SF31">
    <property type="entry name" value="DCN1-LIKE PROTEIN 3"/>
    <property type="match status" value="1"/>
</dbReference>
<dbReference type="PROSITE" id="PS51229">
    <property type="entry name" value="DCUN1"/>
    <property type="match status" value="1"/>
</dbReference>
<feature type="non-terminal residue" evidence="4">
    <location>
        <position position="1"/>
    </location>
</feature>
<dbReference type="InterPro" id="IPR042460">
    <property type="entry name" value="DCN1-like_PONY"/>
</dbReference>
<keyword evidence="5" id="KW-1185">Reference proteome</keyword>
<dbReference type="Gene3D" id="1.10.238.200">
    <property type="entry name" value="Cullin, PONY binding domain"/>
    <property type="match status" value="1"/>
</dbReference>
<sequence>KLAASGWDSRPLLYRMIRQRSEVQADWCKDATSDVQKPNRHTDFVRIVPPARPAPRASGFRCGEALPKGPDVLVSEITPSSATIFWSNNQDARKAHIDVLLEKKGSSLPFAFFEASGDTASFELPTGSLPKSAGPFRAQVVLESGPADRPQLTEPGMSEPFCTPAEPPSPVVCLRLVGEPRADGFTVEWQPPGDDGGNPVEVYEVHLLNSSQKDEGVPAERAQVRLANGKNTILCHSTQQCFSGLAPGSDYTVEVCAVAAGVSGALSTIEVSTACAAPAAPSQLRARLMPGWARTSQGCICIAGEGPASPDLDVVKLEFISPASDGGQPVQVYTIHGEEELCEDAPDVEDATESLPKSGAILRSIQVMASSMSWCAEVSRSGNLSGLNRSQREKLANFQQITGAPQRLAMEFLRRTSLSLNWSLDQALDVFFAEGNSFGAAPQEQLDAKKLDAFFRKYASTEDQTIRPEGIEELCADLGISTLDPVTLVLAWHCRAQQMGVFSREEFQTGMQRLGSDELPKLRAKLPEMQQALQDRGACKEVYAFTFQFALDQGCLPVDMCIEFWKLLLPAHFSLLETWISWVEQNVKNHVSKAFSTVLNWSMPMTTCSRSAGALGVLAFQDWKQPCPVEHVKLMRSIPNLLLLCRPRGPLERAFDLVGFAPHRAVEQHYGSRSLG</sequence>
<dbReference type="Pfam" id="PF14555">
    <property type="entry name" value="UBA_4"/>
    <property type="match status" value="1"/>
</dbReference>
<dbReference type="AlphaFoldDB" id="A0A813CRG5"/>
<accession>A0A813CRG5</accession>
<evidence type="ECO:0000313" key="5">
    <source>
        <dbReference type="Proteomes" id="UP000601435"/>
    </source>
</evidence>
<dbReference type="InterPro" id="IPR014764">
    <property type="entry name" value="DCN-prot"/>
</dbReference>
<organism evidence="4 5">
    <name type="scientific">Symbiodinium necroappetens</name>
    <dbReference type="NCBI Taxonomy" id="1628268"/>
    <lineage>
        <taxon>Eukaryota</taxon>
        <taxon>Sar</taxon>
        <taxon>Alveolata</taxon>
        <taxon>Dinophyceae</taxon>
        <taxon>Suessiales</taxon>
        <taxon>Symbiodiniaceae</taxon>
        <taxon>Symbiodinium</taxon>
    </lineage>
</organism>